<organism evidence="2 3">
    <name type="scientific">Fusarium sarcochroum</name>
    <dbReference type="NCBI Taxonomy" id="1208366"/>
    <lineage>
        <taxon>Eukaryota</taxon>
        <taxon>Fungi</taxon>
        <taxon>Dikarya</taxon>
        <taxon>Ascomycota</taxon>
        <taxon>Pezizomycotina</taxon>
        <taxon>Sordariomycetes</taxon>
        <taxon>Hypocreomycetidae</taxon>
        <taxon>Hypocreales</taxon>
        <taxon>Nectriaceae</taxon>
        <taxon>Fusarium</taxon>
        <taxon>Fusarium lateritium species complex</taxon>
    </lineage>
</organism>
<dbReference type="EMBL" id="JABEXW010000426">
    <property type="protein sequence ID" value="KAF4964138.1"/>
    <property type="molecule type" value="Genomic_DNA"/>
</dbReference>
<proteinExistence type="predicted"/>
<evidence type="ECO:0000313" key="2">
    <source>
        <dbReference type="EMBL" id="KAF4964138.1"/>
    </source>
</evidence>
<feature type="compositionally biased region" description="Basic and acidic residues" evidence="1">
    <location>
        <begin position="1"/>
        <end position="14"/>
    </location>
</feature>
<feature type="region of interest" description="Disordered" evidence="1">
    <location>
        <begin position="147"/>
        <end position="174"/>
    </location>
</feature>
<name>A0A8H4TU10_9HYPO</name>
<comment type="caution">
    <text evidence="2">The sequence shown here is derived from an EMBL/GenBank/DDBJ whole genome shotgun (WGS) entry which is preliminary data.</text>
</comment>
<evidence type="ECO:0000256" key="1">
    <source>
        <dbReference type="SAM" id="MobiDB-lite"/>
    </source>
</evidence>
<gene>
    <name evidence="2" type="ORF">FSARC_7920</name>
</gene>
<reference evidence="2" key="2">
    <citation type="submission" date="2020-05" db="EMBL/GenBank/DDBJ databases">
        <authorList>
            <person name="Kim H.-S."/>
            <person name="Proctor R.H."/>
            <person name="Brown D.W."/>
        </authorList>
    </citation>
    <scope>NUCLEOTIDE SEQUENCE</scope>
    <source>
        <strain evidence="2">NRRL 20472</strain>
    </source>
</reference>
<reference evidence="2" key="1">
    <citation type="journal article" date="2020" name="BMC Genomics">
        <title>Correction to: Identification and distribution of gene clusters required for synthesis of sphingolipid metabolism inhibitors in diverse species of the filamentous fungus Fusarium.</title>
        <authorList>
            <person name="Kim H.S."/>
            <person name="Lohmar J.M."/>
            <person name="Busman M."/>
            <person name="Brown D.W."/>
            <person name="Naumann T.A."/>
            <person name="Divon H.H."/>
            <person name="Lysoe E."/>
            <person name="Uhlig S."/>
            <person name="Proctor R.H."/>
        </authorList>
    </citation>
    <scope>NUCLEOTIDE SEQUENCE</scope>
    <source>
        <strain evidence="2">NRRL 20472</strain>
    </source>
</reference>
<sequence length="174" mass="19372">MAAREEDHDTRELNYRSAQQPRCETPHGTENEGDAIPDAIPDAPSNQSGDGQPRTGLHDTSPVPSTSIATHDISLEAINKMLEPILKDVASIKKDLHSLVNLTHNLSWRVQSLEAHCFHSFMMIPSTELRNAVASADFRSLFQTNQAVHDTRRNKTTHSKESRSKDKEGDAPLR</sequence>
<dbReference type="AlphaFoldDB" id="A0A8H4TU10"/>
<feature type="compositionally biased region" description="Basic and acidic residues" evidence="1">
    <location>
        <begin position="149"/>
        <end position="174"/>
    </location>
</feature>
<dbReference type="Proteomes" id="UP000622797">
    <property type="component" value="Unassembled WGS sequence"/>
</dbReference>
<evidence type="ECO:0000313" key="3">
    <source>
        <dbReference type="Proteomes" id="UP000622797"/>
    </source>
</evidence>
<keyword evidence="3" id="KW-1185">Reference proteome</keyword>
<feature type="region of interest" description="Disordered" evidence="1">
    <location>
        <begin position="1"/>
        <end position="67"/>
    </location>
</feature>
<protein>
    <submittedName>
        <fullName evidence="2">Uncharacterized protein</fullName>
    </submittedName>
</protein>
<accession>A0A8H4TU10</accession>